<organism evidence="2 4">
    <name type="scientific">Plasmodiophora brassicae</name>
    <name type="common">Clubroot disease agent</name>
    <dbReference type="NCBI Taxonomy" id="37360"/>
    <lineage>
        <taxon>Eukaryota</taxon>
        <taxon>Sar</taxon>
        <taxon>Rhizaria</taxon>
        <taxon>Endomyxa</taxon>
        <taxon>Phytomyxea</taxon>
        <taxon>Plasmodiophorida</taxon>
        <taxon>Plasmodiophoridae</taxon>
        <taxon>Plasmodiophora</taxon>
    </lineage>
</organism>
<protein>
    <submittedName>
        <fullName evidence="2">Uncharacterized protein</fullName>
    </submittedName>
</protein>
<geneLocation type="mitochondrion" evidence="3"/>
<feature type="region of interest" description="Disordered" evidence="1">
    <location>
        <begin position="63"/>
        <end position="97"/>
    </location>
</feature>
<dbReference type="Proteomes" id="UP000290189">
    <property type="component" value="Unassembled WGS sequence"/>
</dbReference>
<keyword evidence="3" id="KW-0496">Mitochondrion</keyword>
<reference evidence="2 4" key="1">
    <citation type="submission" date="2015-02" db="EMBL/GenBank/DDBJ databases">
        <authorList>
            <person name="Chooi Y.-H."/>
        </authorList>
    </citation>
    <scope>NUCLEOTIDE SEQUENCE [LARGE SCALE GENOMIC DNA]</scope>
    <source>
        <strain evidence="2">E3</strain>
    </source>
</reference>
<sequence>MEVIDSGEGHQRAMGADSTMDEADEKSDTGEAVGVGDGQAVVADQQRHVRFDLTRNRLIVIEPRSLTKSQQRARDAEQRQRKKAKRERLKRLRARNS</sequence>
<evidence type="ECO:0000313" key="5">
    <source>
        <dbReference type="Proteomes" id="UP000290189"/>
    </source>
</evidence>
<feature type="compositionally biased region" description="Basic residues" evidence="1">
    <location>
        <begin position="80"/>
        <end position="97"/>
    </location>
</feature>
<evidence type="ECO:0000313" key="2">
    <source>
        <dbReference type="EMBL" id="CEP00471.1"/>
    </source>
</evidence>
<dbReference type="EMBL" id="OVEO01000002">
    <property type="protein sequence ID" value="SPQ94029.1"/>
    <property type="molecule type" value="Genomic_DNA"/>
</dbReference>
<dbReference type="Proteomes" id="UP000039324">
    <property type="component" value="Unassembled WGS sequence"/>
</dbReference>
<feature type="region of interest" description="Disordered" evidence="1">
    <location>
        <begin position="1"/>
        <end position="33"/>
    </location>
</feature>
<evidence type="ECO:0000313" key="4">
    <source>
        <dbReference type="Proteomes" id="UP000039324"/>
    </source>
</evidence>
<evidence type="ECO:0000256" key="1">
    <source>
        <dbReference type="SAM" id="MobiDB-lite"/>
    </source>
</evidence>
<evidence type="ECO:0000313" key="3">
    <source>
        <dbReference type="EMBL" id="SPQ94029.1"/>
    </source>
</evidence>
<gene>
    <name evidence="2" type="ORF">PBRA_001525</name>
    <name evidence="3" type="ORF">PLBR_LOCUS1244</name>
</gene>
<name>A0A0G4IZH1_PLABS</name>
<reference evidence="3 5" key="2">
    <citation type="submission" date="2018-03" db="EMBL/GenBank/DDBJ databases">
        <authorList>
            <person name="Fogelqvist J."/>
        </authorList>
    </citation>
    <scope>NUCLEOTIDE SEQUENCE [LARGE SCALE GENOMIC DNA]</scope>
</reference>
<accession>A0A0G4IZH1</accession>
<dbReference type="EMBL" id="CDSF01000101">
    <property type="protein sequence ID" value="CEP00471.1"/>
    <property type="molecule type" value="Genomic_DNA"/>
</dbReference>
<proteinExistence type="predicted"/>
<dbReference type="AlphaFoldDB" id="A0A0G4IZH1"/>
<keyword evidence="4" id="KW-1185">Reference proteome</keyword>